<name>A0A1G1Y3C8_9BACT</name>
<sequence>MPVEVFERLDCAHCQAEKAFFLDLKTRRDDFVVNFHDIAQQEHYDHWQQLTQLAGLPKVTPITVIGGTVIQGFSSAETTGVYIEQLIDSRKGKENLSLEQLLAQGGLIDGTQVNSGTCDATSTVCDIGTEAVPLLVSMPFVGPIDVQQYSLPALSVILGFIDGFNPCAMWVLVTFLIILVQVGSKKRMWQIAGLFIIAEAIMYYLILTVWFTAWDFVGLDNMVTPLVGLVAIGGGIFFLYEWWQSDGSCKLIDFDQKSKTTSKIKNFVSSPFNIGTAIGIIGLAFSVNVIEFACSVGIPQAFTKIIELNNLSWLTSQWYMALYILFYMVDDLIVFGVALYSFDKIGITTKYSKWSNFAGGVLMILLGLILIFKRSWLIFG</sequence>
<evidence type="ECO:0000313" key="3">
    <source>
        <dbReference type="Proteomes" id="UP000178240"/>
    </source>
</evidence>
<dbReference type="AlphaFoldDB" id="A0A1G1Y3C8"/>
<feature type="transmembrane region" description="Helical" evidence="1">
    <location>
        <begin position="223"/>
        <end position="243"/>
    </location>
</feature>
<evidence type="ECO:0008006" key="4">
    <source>
        <dbReference type="Google" id="ProtNLM"/>
    </source>
</evidence>
<dbReference type="Gene3D" id="3.40.30.10">
    <property type="entry name" value="Glutaredoxin"/>
    <property type="match status" value="1"/>
</dbReference>
<feature type="transmembrane region" description="Helical" evidence="1">
    <location>
        <begin position="354"/>
        <end position="372"/>
    </location>
</feature>
<proteinExistence type="predicted"/>
<reference evidence="2 3" key="1">
    <citation type="journal article" date="2016" name="Nat. Commun.">
        <title>Thousands of microbial genomes shed light on interconnected biogeochemical processes in an aquifer system.</title>
        <authorList>
            <person name="Anantharaman K."/>
            <person name="Brown C.T."/>
            <person name="Hug L.A."/>
            <person name="Sharon I."/>
            <person name="Castelle C.J."/>
            <person name="Probst A.J."/>
            <person name="Thomas B.C."/>
            <person name="Singh A."/>
            <person name="Wilkins M.J."/>
            <person name="Karaoz U."/>
            <person name="Brodie E.L."/>
            <person name="Williams K.H."/>
            <person name="Hubbard S.S."/>
            <person name="Banfield J.F."/>
        </authorList>
    </citation>
    <scope>NUCLEOTIDE SEQUENCE [LARGE SCALE GENOMIC DNA]</scope>
</reference>
<feature type="transmembrane region" description="Helical" evidence="1">
    <location>
        <begin position="318"/>
        <end position="342"/>
    </location>
</feature>
<dbReference type="EMBL" id="MHIE01000006">
    <property type="protein sequence ID" value="OGY46270.1"/>
    <property type="molecule type" value="Genomic_DNA"/>
</dbReference>
<protein>
    <recommendedName>
        <fullName evidence="4">Glutaredoxin</fullName>
    </recommendedName>
</protein>
<dbReference type="STRING" id="1797535.A2744_04685"/>
<feature type="transmembrane region" description="Helical" evidence="1">
    <location>
        <begin position="272"/>
        <end position="298"/>
    </location>
</feature>
<dbReference type="Proteomes" id="UP000178240">
    <property type="component" value="Unassembled WGS sequence"/>
</dbReference>
<keyword evidence="1" id="KW-0812">Transmembrane</keyword>
<keyword evidence="1" id="KW-0472">Membrane</keyword>
<comment type="caution">
    <text evidence="2">The sequence shown here is derived from an EMBL/GenBank/DDBJ whole genome shotgun (WGS) entry which is preliminary data.</text>
</comment>
<organism evidence="2 3">
    <name type="scientific">Candidatus Buchananbacteria bacterium RIFCSPHIGHO2_01_FULL_44_11</name>
    <dbReference type="NCBI Taxonomy" id="1797535"/>
    <lineage>
        <taxon>Bacteria</taxon>
        <taxon>Candidatus Buchananiibacteriota</taxon>
    </lineage>
</organism>
<feature type="transmembrane region" description="Helical" evidence="1">
    <location>
        <begin position="153"/>
        <end position="179"/>
    </location>
</feature>
<keyword evidence="1" id="KW-1133">Transmembrane helix</keyword>
<accession>A0A1G1Y3C8</accession>
<feature type="transmembrane region" description="Helical" evidence="1">
    <location>
        <begin position="191"/>
        <end position="211"/>
    </location>
</feature>
<gene>
    <name evidence="2" type="ORF">A2744_04685</name>
</gene>
<evidence type="ECO:0000313" key="2">
    <source>
        <dbReference type="EMBL" id="OGY46270.1"/>
    </source>
</evidence>
<evidence type="ECO:0000256" key="1">
    <source>
        <dbReference type="SAM" id="Phobius"/>
    </source>
</evidence>